<feature type="transmembrane region" description="Helical" evidence="2">
    <location>
        <begin position="410"/>
        <end position="431"/>
    </location>
</feature>
<dbReference type="eggNOG" id="COG2114">
    <property type="taxonomic scope" value="Bacteria"/>
</dbReference>
<feature type="region of interest" description="Disordered" evidence="1">
    <location>
        <begin position="289"/>
        <end position="365"/>
    </location>
</feature>
<dbReference type="GO" id="GO:0006171">
    <property type="term" value="P:cAMP biosynthetic process"/>
    <property type="evidence" value="ECO:0007669"/>
    <property type="project" value="TreeGrafter"/>
</dbReference>
<dbReference type="AlphaFoldDB" id="V5WEE2"/>
<reference evidence="4 5" key="1">
    <citation type="journal article" date="2015" name="Stand. Genomic Sci.">
        <title>Complete genome sequence and description of Salinispira pacifica gen. nov., sp. nov., a novel spirochaete isolated form a hypersaline microbial mat.</title>
        <authorList>
            <person name="Ben Hania W."/>
            <person name="Joseph M."/>
            <person name="Schumann P."/>
            <person name="Bunk B."/>
            <person name="Fiebig A."/>
            <person name="Sproer C."/>
            <person name="Klenk H.P."/>
            <person name="Fardeau M.L."/>
            <person name="Spring S."/>
        </authorList>
    </citation>
    <scope>NUCLEOTIDE SEQUENCE [LARGE SCALE GENOMIC DNA]</scope>
    <source>
        <strain evidence="4 5">L21-RPul-D2</strain>
    </source>
</reference>
<evidence type="ECO:0000313" key="5">
    <source>
        <dbReference type="Proteomes" id="UP000018680"/>
    </source>
</evidence>
<evidence type="ECO:0000259" key="3">
    <source>
        <dbReference type="PROSITE" id="PS50125"/>
    </source>
</evidence>
<evidence type="ECO:0000313" key="4">
    <source>
        <dbReference type="EMBL" id="AHC14177.1"/>
    </source>
</evidence>
<dbReference type="PANTHER" id="PTHR43081:SF19">
    <property type="entry name" value="PH-SENSITIVE ADENYLATE CYCLASE RV1264"/>
    <property type="match status" value="1"/>
</dbReference>
<dbReference type="GO" id="GO:0035556">
    <property type="term" value="P:intracellular signal transduction"/>
    <property type="evidence" value="ECO:0007669"/>
    <property type="project" value="InterPro"/>
</dbReference>
<sequence>MKETRLMAVMFTDIAEFSRMMEEDEKRTIELLEEHHGMVFPIIENFNGRLIDSVGDGLLLTFESLLGAVSCALNIQNAVAERNASVEPGRKFNLRIGLHMGDIWFEENNIYGNGVNIAARLQQMSKPGGICVSEDVYHQIKNKDSVQFQEVPNPGMKNISRDFRIFYVKTGHEETILNENREGNKASGEERSHEGDGSSAGDEHRGSGGTKSGSSFLGMDVAEIIKDAISTGFNDSKEERGEKKSRLEQKIENFVEKTLDFAVNSWENMPEEKKNRVMAELKDKDWYVDINGEGSSPGSAGGASAYSSSQASGTRPDTEGSSSQGRDEQADTNPGGFQAVHRFNPEGSADNDAGSRHRPRVSKGGIDLGDLKISFGDNEPKEEDKTGDMVFGLLAGSASLWGILANGSPWFYVTFFFLGLLPLVFGIVGTVKNFGIRKRRKQKEALDRERRVLSSASAHGGMLTVVQCARAADLGFEEAEKELERLCTRGWVVQDFNEEGTVVYRFPALPGTDAAD</sequence>
<protein>
    <submittedName>
        <fullName evidence="4">Adenylate cyclase</fullName>
        <ecNumber evidence="4">4.6.1.1</ecNumber>
    </submittedName>
</protein>
<dbReference type="PROSITE" id="PS50125">
    <property type="entry name" value="GUANYLATE_CYCLASE_2"/>
    <property type="match status" value="1"/>
</dbReference>
<keyword evidence="2" id="KW-0812">Transmembrane</keyword>
<accession>V5WEE2</accession>
<dbReference type="CDD" id="cd07302">
    <property type="entry name" value="CHD"/>
    <property type="match status" value="1"/>
</dbReference>
<dbReference type="SUPFAM" id="SSF55073">
    <property type="entry name" value="Nucleotide cyclase"/>
    <property type="match status" value="1"/>
</dbReference>
<dbReference type="InterPro" id="IPR029787">
    <property type="entry name" value="Nucleotide_cyclase"/>
</dbReference>
<dbReference type="Pfam" id="PF00211">
    <property type="entry name" value="Guanylate_cyc"/>
    <property type="match status" value="1"/>
</dbReference>
<keyword evidence="5" id="KW-1185">Reference proteome</keyword>
<dbReference type="HOGENOM" id="CLU_527734_0_0_12"/>
<keyword evidence="2" id="KW-1133">Transmembrane helix</keyword>
<feature type="compositionally biased region" description="Low complexity" evidence="1">
    <location>
        <begin position="292"/>
        <end position="313"/>
    </location>
</feature>
<dbReference type="EC" id="4.6.1.1" evidence="4"/>
<dbReference type="PANTHER" id="PTHR43081">
    <property type="entry name" value="ADENYLATE CYCLASE, TERMINAL-DIFFERENTIATION SPECIFIC-RELATED"/>
    <property type="match status" value="1"/>
</dbReference>
<feature type="domain" description="Guanylate cyclase" evidence="3">
    <location>
        <begin position="8"/>
        <end position="122"/>
    </location>
</feature>
<dbReference type="InterPro" id="IPR001054">
    <property type="entry name" value="A/G_cyclase"/>
</dbReference>
<name>V5WEE2_9SPIO</name>
<dbReference type="Proteomes" id="UP000018680">
    <property type="component" value="Chromosome"/>
</dbReference>
<keyword evidence="4" id="KW-0456">Lyase</keyword>
<evidence type="ECO:0000256" key="2">
    <source>
        <dbReference type="SAM" id="Phobius"/>
    </source>
</evidence>
<dbReference type="Gene3D" id="3.30.70.1230">
    <property type="entry name" value="Nucleotide cyclase"/>
    <property type="match status" value="1"/>
</dbReference>
<organism evidence="4 5">
    <name type="scientific">Salinispira pacifica</name>
    <dbReference type="NCBI Taxonomy" id="1307761"/>
    <lineage>
        <taxon>Bacteria</taxon>
        <taxon>Pseudomonadati</taxon>
        <taxon>Spirochaetota</taxon>
        <taxon>Spirochaetia</taxon>
        <taxon>Spirochaetales</taxon>
        <taxon>Spirochaetaceae</taxon>
        <taxon>Salinispira</taxon>
    </lineage>
</organism>
<dbReference type="STRING" id="1307761.L21SP2_0752"/>
<keyword evidence="2" id="KW-0472">Membrane</keyword>
<dbReference type="OrthoDB" id="335689at2"/>
<dbReference type="RefSeq" id="WP_024267108.1">
    <property type="nucleotide sequence ID" value="NC_023035.1"/>
</dbReference>
<feature type="compositionally biased region" description="Basic and acidic residues" evidence="1">
    <location>
        <begin position="176"/>
        <end position="206"/>
    </location>
</feature>
<feature type="region of interest" description="Disordered" evidence="1">
    <location>
        <begin position="176"/>
        <end position="215"/>
    </location>
</feature>
<dbReference type="KEGG" id="slr:L21SP2_0752"/>
<proteinExistence type="predicted"/>
<evidence type="ECO:0000256" key="1">
    <source>
        <dbReference type="SAM" id="MobiDB-lite"/>
    </source>
</evidence>
<dbReference type="GO" id="GO:0004016">
    <property type="term" value="F:adenylate cyclase activity"/>
    <property type="evidence" value="ECO:0007669"/>
    <property type="project" value="UniProtKB-EC"/>
</dbReference>
<dbReference type="SMART" id="SM00044">
    <property type="entry name" value="CYCc"/>
    <property type="match status" value="1"/>
</dbReference>
<dbReference type="EMBL" id="CP006939">
    <property type="protein sequence ID" value="AHC14177.1"/>
    <property type="molecule type" value="Genomic_DNA"/>
</dbReference>
<gene>
    <name evidence="4" type="ORF">L21SP2_0752</name>
</gene>
<dbReference type="InterPro" id="IPR050697">
    <property type="entry name" value="Adenylyl/Guanylyl_Cyclase_3/4"/>
</dbReference>